<reference evidence="3" key="1">
    <citation type="submission" date="2022-08" db="EMBL/GenBank/DDBJ databases">
        <title>Alicyclobacillus dauci DSM2870, complete genome.</title>
        <authorList>
            <person name="Wang Q."/>
            <person name="Cai R."/>
            <person name="Wang Z."/>
        </authorList>
    </citation>
    <scope>NUCLEOTIDE SEQUENCE</scope>
    <source>
        <strain evidence="3">DSM 28700</strain>
    </source>
</reference>
<name>A0ABY6Z680_9BACL</name>
<dbReference type="PROSITE" id="PS51257">
    <property type="entry name" value="PROKAR_LIPOPROTEIN"/>
    <property type="match status" value="1"/>
</dbReference>
<protein>
    <submittedName>
        <fullName evidence="3">Extracellular solute-binding protein</fullName>
    </submittedName>
</protein>
<dbReference type="PANTHER" id="PTHR30632">
    <property type="entry name" value="MOLYBDATE-BINDING PERIPLASMIC PROTEIN"/>
    <property type="match status" value="1"/>
</dbReference>
<dbReference type="PANTHER" id="PTHR30632:SF16">
    <property type="entry name" value="MOLYBDATE_TUNGSTATE-BINDING PROTEIN WTPA"/>
    <property type="match status" value="1"/>
</dbReference>
<organism evidence="3 4">
    <name type="scientific">Alicyclobacillus dauci</name>
    <dbReference type="NCBI Taxonomy" id="1475485"/>
    <lineage>
        <taxon>Bacteria</taxon>
        <taxon>Bacillati</taxon>
        <taxon>Bacillota</taxon>
        <taxon>Bacilli</taxon>
        <taxon>Bacillales</taxon>
        <taxon>Alicyclobacillaceae</taxon>
        <taxon>Alicyclobacillus</taxon>
    </lineage>
</organism>
<evidence type="ECO:0000313" key="3">
    <source>
        <dbReference type="EMBL" id="WAH38173.1"/>
    </source>
</evidence>
<dbReference type="Pfam" id="PF13531">
    <property type="entry name" value="SBP_bac_11"/>
    <property type="match status" value="1"/>
</dbReference>
<keyword evidence="4" id="KW-1185">Reference proteome</keyword>
<proteinExistence type="inferred from homology"/>
<evidence type="ECO:0000256" key="1">
    <source>
        <dbReference type="ARBA" id="ARBA00009438"/>
    </source>
</evidence>
<accession>A0ABY6Z680</accession>
<keyword evidence="2" id="KW-0732">Signal</keyword>
<gene>
    <name evidence="3" type="ORF">NZD86_06720</name>
</gene>
<sequence length="338" mass="36636">MKKLSIMFTCLACMALSACTTAPASGTNATTKTATSGNSKTKLSVLYAGSMTKVMEQSIRPNADSALHVDFQGEGKGSDALAQMIRSGISKPDIFISASPSVNNKDLMGPNNHDLVKWYLTLAQDQLVIAYSPKSKFKNQLDEAAQGKVPWYDVLEQKGFQLGRTDPALDPKGTDTLFLFQLASIYYNQPSLESKILGSTENTKQVFPEETLLAGLTSGQMDAIIAYKHEATEWGVPYITLPPQLNLGNSNLASYYKQATYQTKDGNTETGAPIVFTITIPTTTSHKRQAEDFVKYMVTGDGHTQLIHDGFTPISTQIAGNRSSVPSSLQSIIQGTLK</sequence>
<comment type="similarity">
    <text evidence="1">Belongs to the bacterial solute-binding protein 1 family. WtpA subfamily.</text>
</comment>
<evidence type="ECO:0000256" key="2">
    <source>
        <dbReference type="SAM" id="SignalP"/>
    </source>
</evidence>
<dbReference type="CDD" id="cd13540">
    <property type="entry name" value="PBP2_ModA_WtpA"/>
    <property type="match status" value="1"/>
</dbReference>
<feature type="chain" id="PRO_5047273319" evidence="2">
    <location>
        <begin position="25"/>
        <end position="338"/>
    </location>
</feature>
<dbReference type="Proteomes" id="UP001164803">
    <property type="component" value="Chromosome"/>
</dbReference>
<dbReference type="SUPFAM" id="SSF53850">
    <property type="entry name" value="Periplasmic binding protein-like II"/>
    <property type="match status" value="1"/>
</dbReference>
<dbReference type="InterPro" id="IPR050682">
    <property type="entry name" value="ModA/WtpA"/>
</dbReference>
<dbReference type="EMBL" id="CP104064">
    <property type="protein sequence ID" value="WAH38173.1"/>
    <property type="molecule type" value="Genomic_DNA"/>
</dbReference>
<evidence type="ECO:0000313" key="4">
    <source>
        <dbReference type="Proteomes" id="UP001164803"/>
    </source>
</evidence>
<dbReference type="Gene3D" id="3.40.190.10">
    <property type="entry name" value="Periplasmic binding protein-like II"/>
    <property type="match status" value="2"/>
</dbReference>
<dbReference type="RefSeq" id="WP_268045734.1">
    <property type="nucleotide sequence ID" value="NZ_CP104064.1"/>
</dbReference>
<feature type="signal peptide" evidence="2">
    <location>
        <begin position="1"/>
        <end position="24"/>
    </location>
</feature>